<keyword evidence="2" id="KW-0288">FMN</keyword>
<sequence length="127" mass="13349">MRLGLSTPVVIQQPGIASPWERDAGPAELAAIAAAADDLGFEYLTCSEHVGIPAQAADTRGSVYWDPLATLSFLAAHTRRIRLATSVLVLGYHHPVALAKSYGTLDRLSGGRTILGVGVGSLREEIG</sequence>
<evidence type="ECO:0000256" key="2">
    <source>
        <dbReference type="ARBA" id="ARBA00022643"/>
    </source>
</evidence>
<dbReference type="EMBL" id="MIJD01000295">
    <property type="protein sequence ID" value="OPE49284.1"/>
    <property type="molecule type" value="Genomic_DNA"/>
</dbReference>
<proteinExistence type="predicted"/>
<evidence type="ECO:0000256" key="4">
    <source>
        <dbReference type="ARBA" id="ARBA00023033"/>
    </source>
</evidence>
<evidence type="ECO:0000313" key="7">
    <source>
        <dbReference type="Proteomes" id="UP000191039"/>
    </source>
</evidence>
<dbReference type="PANTHER" id="PTHR30011">
    <property type="entry name" value="ALKANESULFONATE MONOOXYGENASE-RELATED"/>
    <property type="match status" value="1"/>
</dbReference>
<evidence type="ECO:0000256" key="1">
    <source>
        <dbReference type="ARBA" id="ARBA00022630"/>
    </source>
</evidence>
<keyword evidence="3" id="KW-0560">Oxidoreductase</keyword>
<accession>A0A1T3W4K9</accession>
<protein>
    <submittedName>
        <fullName evidence="6">LLM class F420-dependent oxidoreductase</fullName>
    </submittedName>
</protein>
<organism evidence="6 7">
    <name type="scientific">Mycolicibacterium diernhoferi</name>
    <dbReference type="NCBI Taxonomy" id="1801"/>
    <lineage>
        <taxon>Bacteria</taxon>
        <taxon>Bacillati</taxon>
        <taxon>Actinomycetota</taxon>
        <taxon>Actinomycetes</taxon>
        <taxon>Mycobacteriales</taxon>
        <taxon>Mycobacteriaceae</taxon>
        <taxon>Mycolicibacterium</taxon>
    </lineage>
</organism>
<dbReference type="AlphaFoldDB" id="A0A1T3W4K9"/>
<keyword evidence="1" id="KW-0285">Flavoprotein</keyword>
<dbReference type="RefSeq" id="WP_131830467.1">
    <property type="nucleotide sequence ID" value="NZ_MIJD01000295.1"/>
</dbReference>
<keyword evidence="4" id="KW-0503">Monooxygenase</keyword>
<comment type="caution">
    <text evidence="6">The sequence shown here is derived from an EMBL/GenBank/DDBJ whole genome shotgun (WGS) entry which is preliminary data.</text>
</comment>
<dbReference type="Proteomes" id="UP000191039">
    <property type="component" value="Unassembled WGS sequence"/>
</dbReference>
<dbReference type="SUPFAM" id="SSF51679">
    <property type="entry name" value="Bacterial luciferase-like"/>
    <property type="match status" value="1"/>
</dbReference>
<evidence type="ECO:0000313" key="6">
    <source>
        <dbReference type="EMBL" id="OPE49284.1"/>
    </source>
</evidence>
<dbReference type="GO" id="GO:0004497">
    <property type="term" value="F:monooxygenase activity"/>
    <property type="evidence" value="ECO:0007669"/>
    <property type="project" value="UniProtKB-KW"/>
</dbReference>
<evidence type="ECO:0000256" key="3">
    <source>
        <dbReference type="ARBA" id="ARBA00023002"/>
    </source>
</evidence>
<name>A0A1T3W4K9_9MYCO</name>
<dbReference type="Gene3D" id="3.20.20.30">
    <property type="entry name" value="Luciferase-like domain"/>
    <property type="match status" value="1"/>
</dbReference>
<gene>
    <name evidence="6" type="ORF">BV510_22510</name>
</gene>
<dbReference type="Pfam" id="PF00296">
    <property type="entry name" value="Bac_luciferase"/>
    <property type="match status" value="1"/>
</dbReference>
<dbReference type="InterPro" id="IPR051260">
    <property type="entry name" value="Diverse_substr_monoxygenases"/>
</dbReference>
<reference evidence="6 7" key="1">
    <citation type="submission" date="2016-09" db="EMBL/GenBank/DDBJ databases">
        <title>genome sequences of unsequenced Mycobacteria.</title>
        <authorList>
            <person name="Greninger A.L."/>
            <person name="Jerome K.R."/>
            <person name="Mcnair B."/>
            <person name="Wallis C."/>
            <person name="Fang F."/>
        </authorList>
    </citation>
    <scope>NUCLEOTIDE SEQUENCE [LARGE SCALE GENOMIC DNA]</scope>
    <source>
        <strain evidence="6 7">BM1</strain>
    </source>
</reference>
<evidence type="ECO:0000259" key="5">
    <source>
        <dbReference type="Pfam" id="PF00296"/>
    </source>
</evidence>
<feature type="non-terminal residue" evidence="6">
    <location>
        <position position="127"/>
    </location>
</feature>
<dbReference type="InterPro" id="IPR011251">
    <property type="entry name" value="Luciferase-like_dom"/>
</dbReference>
<dbReference type="InterPro" id="IPR036661">
    <property type="entry name" value="Luciferase-like_sf"/>
</dbReference>
<dbReference type="GO" id="GO:0016705">
    <property type="term" value="F:oxidoreductase activity, acting on paired donors, with incorporation or reduction of molecular oxygen"/>
    <property type="evidence" value="ECO:0007669"/>
    <property type="project" value="InterPro"/>
</dbReference>
<feature type="domain" description="Luciferase-like" evidence="5">
    <location>
        <begin position="1"/>
        <end position="123"/>
    </location>
</feature>
<dbReference type="PANTHER" id="PTHR30011:SF16">
    <property type="entry name" value="C2H2 FINGER DOMAIN TRANSCRIPTION FACTOR (EUROFUNG)-RELATED"/>
    <property type="match status" value="1"/>
</dbReference>